<protein>
    <submittedName>
        <fullName evidence="2">Oxidoreductase</fullName>
    </submittedName>
</protein>
<accession>A0ABR1GEV3</accession>
<keyword evidence="3" id="KW-1185">Reference proteome</keyword>
<feature type="region of interest" description="Disordered" evidence="1">
    <location>
        <begin position="109"/>
        <end position="143"/>
    </location>
</feature>
<dbReference type="Proteomes" id="UP001363151">
    <property type="component" value="Unassembled WGS sequence"/>
</dbReference>
<gene>
    <name evidence="2" type="ORF">SO694_00011471</name>
</gene>
<evidence type="ECO:0000313" key="3">
    <source>
        <dbReference type="Proteomes" id="UP001363151"/>
    </source>
</evidence>
<reference evidence="2 3" key="1">
    <citation type="submission" date="2024-03" db="EMBL/GenBank/DDBJ databases">
        <title>Aureococcus anophagefferens CCMP1851 and Kratosvirus quantuckense: Draft genome of a second virus-susceptible host strain in the model system.</title>
        <authorList>
            <person name="Chase E."/>
            <person name="Truchon A.R."/>
            <person name="Schepens W."/>
            <person name="Wilhelm S.W."/>
        </authorList>
    </citation>
    <scope>NUCLEOTIDE SEQUENCE [LARGE SCALE GENOMIC DNA]</scope>
    <source>
        <strain evidence="2 3">CCMP1851</strain>
    </source>
</reference>
<name>A0ABR1GEV3_AURAN</name>
<evidence type="ECO:0000256" key="1">
    <source>
        <dbReference type="SAM" id="MobiDB-lite"/>
    </source>
</evidence>
<dbReference type="EMBL" id="JBBJCI010000024">
    <property type="protein sequence ID" value="KAK7254534.1"/>
    <property type="molecule type" value="Genomic_DNA"/>
</dbReference>
<proteinExistence type="predicted"/>
<comment type="caution">
    <text evidence="2">The sequence shown here is derived from an EMBL/GenBank/DDBJ whole genome shotgun (WGS) entry which is preliminary data.</text>
</comment>
<organism evidence="2 3">
    <name type="scientific">Aureococcus anophagefferens</name>
    <name type="common">Harmful bloom alga</name>
    <dbReference type="NCBI Taxonomy" id="44056"/>
    <lineage>
        <taxon>Eukaryota</taxon>
        <taxon>Sar</taxon>
        <taxon>Stramenopiles</taxon>
        <taxon>Ochrophyta</taxon>
        <taxon>Pelagophyceae</taxon>
        <taxon>Pelagomonadales</taxon>
        <taxon>Pelagomonadaceae</taxon>
        <taxon>Aureococcus</taxon>
    </lineage>
</organism>
<evidence type="ECO:0000313" key="2">
    <source>
        <dbReference type="EMBL" id="KAK7254534.1"/>
    </source>
</evidence>
<sequence>MGAIQIPVVHRSGHDNGYVLDAFRFKDRMVLPARSLLTGKGALSYYAFVAPGPTAVARRRSSSRRRATAPLARVGDGDARVRGDAGIVATAALCGEVALAMVEAAAAAASRRASRRPPARSAARSSRRLEQSETMSLAVAKEA</sequence>